<feature type="domain" description="HTH lacI-type" evidence="4">
    <location>
        <begin position="5"/>
        <end position="49"/>
    </location>
</feature>
<dbReference type="Gene3D" id="3.40.50.2300">
    <property type="match status" value="2"/>
</dbReference>
<dbReference type="OrthoDB" id="2026446at2"/>
<sequence length="335" mass="37543">MAKNATLNDIAKACDTSIVTVSKALNDKKGVSDELRKKIKSVACELGYVSSRSVSVPNDHIVGVIIPEKFMNPNGSFYWALYNALVKKFSDKGYYCLIEQLSDENEKDLVIPKLVLDNSVSSIISLGQVRKEYINELRKYLPNIVLLDYYIHGMDIDSVTTDGYGGGYELTTYLCGLGHKEIGYIGTVRATSSIFDRYMGYMKAMIDNGLEIRKEWTLDDRDDHDFIEIDFPDKLPTAFVCNCDEAAFHTIRQLERRGIRVPEDISVVGYDNYLISEISKPSITTINVDSEKMAEETVNMLLSKLNSPNRERANIKISGELIIKESAARPGSSAK</sequence>
<dbReference type="CDD" id="cd01392">
    <property type="entry name" value="HTH_LacI"/>
    <property type="match status" value="1"/>
</dbReference>
<accession>E6UFT6</accession>
<keyword evidence="3" id="KW-0804">Transcription</keyword>
<dbReference type="SUPFAM" id="SSF47413">
    <property type="entry name" value="lambda repressor-like DNA-binding domains"/>
    <property type="match status" value="1"/>
</dbReference>
<evidence type="ECO:0000256" key="1">
    <source>
        <dbReference type="ARBA" id="ARBA00023015"/>
    </source>
</evidence>
<evidence type="ECO:0000313" key="5">
    <source>
        <dbReference type="EMBL" id="ADU23075.1"/>
    </source>
</evidence>
<dbReference type="EMBL" id="CP002403">
    <property type="protein sequence ID" value="ADU23075.1"/>
    <property type="molecule type" value="Genomic_DNA"/>
</dbReference>
<dbReference type="PANTHER" id="PTHR30146">
    <property type="entry name" value="LACI-RELATED TRANSCRIPTIONAL REPRESSOR"/>
    <property type="match status" value="1"/>
</dbReference>
<dbReference type="PROSITE" id="PS50932">
    <property type="entry name" value="HTH_LACI_2"/>
    <property type="match status" value="1"/>
</dbReference>
<dbReference type="RefSeq" id="WP_013499203.1">
    <property type="nucleotide sequence ID" value="NC_014833.1"/>
</dbReference>
<dbReference type="HOGENOM" id="CLU_037628_6_2_9"/>
<dbReference type="InterPro" id="IPR028082">
    <property type="entry name" value="Peripla_BP_I"/>
</dbReference>
<dbReference type="Pfam" id="PF00356">
    <property type="entry name" value="LacI"/>
    <property type="match status" value="1"/>
</dbReference>
<dbReference type="GO" id="GO:0003700">
    <property type="term" value="F:DNA-binding transcription factor activity"/>
    <property type="evidence" value="ECO:0007669"/>
    <property type="project" value="TreeGrafter"/>
</dbReference>
<dbReference type="SMART" id="SM00354">
    <property type="entry name" value="HTH_LACI"/>
    <property type="match status" value="1"/>
</dbReference>
<evidence type="ECO:0000256" key="3">
    <source>
        <dbReference type="ARBA" id="ARBA00023163"/>
    </source>
</evidence>
<keyword evidence="1" id="KW-0805">Transcription regulation</keyword>
<dbReference type="CDD" id="cd19974">
    <property type="entry name" value="PBP1_LacI-like"/>
    <property type="match status" value="1"/>
</dbReference>
<name>E6UFT6_RUMA7</name>
<keyword evidence="2" id="KW-0238">DNA-binding</keyword>
<dbReference type="SUPFAM" id="SSF53822">
    <property type="entry name" value="Periplasmic binding protein-like I"/>
    <property type="match status" value="1"/>
</dbReference>
<dbReference type="PANTHER" id="PTHR30146:SF109">
    <property type="entry name" value="HTH-TYPE TRANSCRIPTIONAL REGULATOR GALS"/>
    <property type="match status" value="1"/>
</dbReference>
<dbReference type="STRING" id="697329.Rumal_2600"/>
<dbReference type="InterPro" id="IPR046335">
    <property type="entry name" value="LacI/GalR-like_sensor"/>
</dbReference>
<reference evidence="5 6" key="1">
    <citation type="journal article" date="2011" name="J. Bacteriol.">
        <title>Complete genome of the cellulolytic ruminal bacterium Ruminococcus albus 7.</title>
        <authorList>
            <person name="Suen G."/>
            <person name="Stevenson D.M."/>
            <person name="Bruce D.C."/>
            <person name="Chertkov O."/>
            <person name="Copeland A."/>
            <person name="Cheng J.F."/>
            <person name="Detter C."/>
            <person name="Detter J.C."/>
            <person name="Goodwin L.A."/>
            <person name="Han C.S."/>
            <person name="Hauser L.J."/>
            <person name="Ivanova N.N."/>
            <person name="Kyrpides N.C."/>
            <person name="Land M.L."/>
            <person name="Lapidus A."/>
            <person name="Lucas S."/>
            <person name="Ovchinnikova G."/>
            <person name="Pitluck S."/>
            <person name="Tapia R."/>
            <person name="Woyke T."/>
            <person name="Boyum J."/>
            <person name="Mead D."/>
            <person name="Weimer P.J."/>
        </authorList>
    </citation>
    <scope>NUCLEOTIDE SEQUENCE [LARGE SCALE GENOMIC DNA]</scope>
    <source>
        <strain evidence="6">ATCC 27210 / DSM 20455 / JCM 14654 / NCDO 2250 / 7</strain>
    </source>
</reference>
<dbReference type="InterPro" id="IPR000843">
    <property type="entry name" value="HTH_LacI"/>
</dbReference>
<proteinExistence type="predicted"/>
<dbReference type="Pfam" id="PF13377">
    <property type="entry name" value="Peripla_BP_3"/>
    <property type="match status" value="1"/>
</dbReference>
<dbReference type="GO" id="GO:0000976">
    <property type="term" value="F:transcription cis-regulatory region binding"/>
    <property type="evidence" value="ECO:0007669"/>
    <property type="project" value="TreeGrafter"/>
</dbReference>
<protein>
    <submittedName>
        <fullName evidence="5">Transcriptional regulator, LacI family</fullName>
    </submittedName>
</protein>
<evidence type="ECO:0000313" key="6">
    <source>
        <dbReference type="Proteomes" id="UP000006919"/>
    </source>
</evidence>
<dbReference type="InterPro" id="IPR010982">
    <property type="entry name" value="Lambda_DNA-bd_dom_sf"/>
</dbReference>
<evidence type="ECO:0000256" key="2">
    <source>
        <dbReference type="ARBA" id="ARBA00023125"/>
    </source>
</evidence>
<dbReference type="AlphaFoldDB" id="E6UFT6"/>
<dbReference type="KEGG" id="ral:Rumal_2600"/>
<evidence type="ECO:0000259" key="4">
    <source>
        <dbReference type="PROSITE" id="PS50932"/>
    </source>
</evidence>
<dbReference type="Proteomes" id="UP000006919">
    <property type="component" value="Chromosome"/>
</dbReference>
<dbReference type="Gene3D" id="1.10.260.40">
    <property type="entry name" value="lambda repressor-like DNA-binding domains"/>
    <property type="match status" value="1"/>
</dbReference>
<organism evidence="5 6">
    <name type="scientific">Ruminococcus albus (strain ATCC 27210 / DSM 20455 / JCM 14654 / NCDO 2250 / 7)</name>
    <dbReference type="NCBI Taxonomy" id="697329"/>
    <lineage>
        <taxon>Bacteria</taxon>
        <taxon>Bacillati</taxon>
        <taxon>Bacillota</taxon>
        <taxon>Clostridia</taxon>
        <taxon>Eubacteriales</taxon>
        <taxon>Oscillospiraceae</taxon>
        <taxon>Ruminococcus</taxon>
    </lineage>
</organism>
<gene>
    <name evidence="5" type="ordered locus">Rumal_2600</name>
</gene>
<dbReference type="eggNOG" id="COG1609">
    <property type="taxonomic scope" value="Bacteria"/>
</dbReference>